<gene>
    <name evidence="5" type="primary">livK</name>
    <name evidence="5" type="ORF">Plo01_05110</name>
</gene>
<dbReference type="AlphaFoldDB" id="A0A8J3RHS1"/>
<dbReference type="CDD" id="cd06342">
    <property type="entry name" value="PBP1_ABC_LIVBP-like"/>
    <property type="match status" value="1"/>
</dbReference>
<dbReference type="PANTHER" id="PTHR47151:SF2">
    <property type="entry name" value="AMINO ACID BINDING PROTEIN"/>
    <property type="match status" value="1"/>
</dbReference>
<dbReference type="PROSITE" id="PS51257">
    <property type="entry name" value="PROKAR_LIPOPROTEIN"/>
    <property type="match status" value="1"/>
</dbReference>
<dbReference type="InterPro" id="IPR028081">
    <property type="entry name" value="Leu-bd"/>
</dbReference>
<accession>A0A8J3RHS1</accession>
<evidence type="ECO:0000259" key="4">
    <source>
        <dbReference type="Pfam" id="PF13458"/>
    </source>
</evidence>
<keyword evidence="6" id="KW-1185">Reference proteome</keyword>
<sequence>MRPKTARLGGVLAAGVALSLALAACGGGETGTTPGGGDTGAAPTSVKIGFIGDLTGDNAAIVIPPRNGAQLAIDEYNAKNPKVKIELVPLDSKADPSTAANLAKTAITEHKVVGIIGPAFSGESQQVQPILEEAKIPSVSPSATRTALADAGMQFWHRVVANDDVQGPAAAEFVARAVKPKKAFVIDDKSAYGQGLGQAVQKALGSSAEVQTDSFEATATDFSSTVNKVAAFNPDFVFFGGYYAQAGPLLKQLRDKGIKAGFMSGDGSLHTQLIEGAGAEQAEGALLSCPCKIAYAWAAQDENSKKFTDTFKSKFSGQLPEIYATEGYDAASAFIKAIEAGNTDPVKINDFLKTVDFQGLGKQVKFTDKGEVEDKNVYIYQVKGGEIVSVGNSTEATIG</sequence>
<feature type="domain" description="Leucine-binding protein" evidence="4">
    <location>
        <begin position="45"/>
        <end position="385"/>
    </location>
</feature>
<feature type="signal peptide" evidence="3">
    <location>
        <begin position="1"/>
        <end position="23"/>
    </location>
</feature>
<reference evidence="5 6" key="1">
    <citation type="submission" date="2021-01" db="EMBL/GenBank/DDBJ databases">
        <title>Whole genome shotgun sequence of Planobispora longispora NBRC 13918.</title>
        <authorList>
            <person name="Komaki H."/>
            <person name="Tamura T."/>
        </authorList>
    </citation>
    <scope>NUCLEOTIDE SEQUENCE [LARGE SCALE GENOMIC DNA]</scope>
    <source>
        <strain evidence="5 6">NBRC 13918</strain>
    </source>
</reference>
<name>A0A8J3RHS1_9ACTN</name>
<protein>
    <submittedName>
        <fullName evidence="5">Branched chain amino acid ABC transporter substrate-binding protein</fullName>
    </submittedName>
</protein>
<keyword evidence="2 3" id="KW-0732">Signal</keyword>
<organism evidence="5 6">
    <name type="scientific">Planobispora longispora</name>
    <dbReference type="NCBI Taxonomy" id="28887"/>
    <lineage>
        <taxon>Bacteria</taxon>
        <taxon>Bacillati</taxon>
        <taxon>Actinomycetota</taxon>
        <taxon>Actinomycetes</taxon>
        <taxon>Streptosporangiales</taxon>
        <taxon>Streptosporangiaceae</taxon>
        <taxon>Planobispora</taxon>
    </lineage>
</organism>
<dbReference type="InterPro" id="IPR028082">
    <property type="entry name" value="Peripla_BP_I"/>
</dbReference>
<dbReference type="EMBL" id="BOOH01000004">
    <property type="protein sequence ID" value="GIH74082.1"/>
    <property type="molecule type" value="Genomic_DNA"/>
</dbReference>
<comment type="caution">
    <text evidence="5">The sequence shown here is derived from an EMBL/GenBank/DDBJ whole genome shotgun (WGS) entry which is preliminary data.</text>
</comment>
<dbReference type="Gene3D" id="3.40.50.2300">
    <property type="match status" value="2"/>
</dbReference>
<evidence type="ECO:0000256" key="1">
    <source>
        <dbReference type="ARBA" id="ARBA00010062"/>
    </source>
</evidence>
<dbReference type="PANTHER" id="PTHR47151">
    <property type="entry name" value="LEU/ILE/VAL-BINDING ABC TRANSPORTER SUBUNIT"/>
    <property type="match status" value="1"/>
</dbReference>
<dbReference type="Proteomes" id="UP000616724">
    <property type="component" value="Unassembled WGS sequence"/>
</dbReference>
<feature type="chain" id="PRO_5035239251" evidence="3">
    <location>
        <begin position="24"/>
        <end position="399"/>
    </location>
</feature>
<evidence type="ECO:0000313" key="5">
    <source>
        <dbReference type="EMBL" id="GIH74082.1"/>
    </source>
</evidence>
<dbReference type="SUPFAM" id="SSF53822">
    <property type="entry name" value="Periplasmic binding protein-like I"/>
    <property type="match status" value="1"/>
</dbReference>
<comment type="similarity">
    <text evidence="1">Belongs to the leucine-binding protein family.</text>
</comment>
<evidence type="ECO:0000256" key="3">
    <source>
        <dbReference type="SAM" id="SignalP"/>
    </source>
</evidence>
<evidence type="ECO:0000256" key="2">
    <source>
        <dbReference type="ARBA" id="ARBA00022729"/>
    </source>
</evidence>
<evidence type="ECO:0000313" key="6">
    <source>
        <dbReference type="Proteomes" id="UP000616724"/>
    </source>
</evidence>
<dbReference type="Pfam" id="PF13458">
    <property type="entry name" value="Peripla_BP_6"/>
    <property type="match status" value="1"/>
</dbReference>
<proteinExistence type="inferred from homology"/>